<dbReference type="OrthoDB" id="3402553at2"/>
<sequence>MTDDGDGTRCTCDGCGPYLLGALRPDAVVAFEAHLLECGRCQRECESLGPTVSAVAGLGPDEAVELPDAAEEEARVVTVSRSSPPPHLG</sequence>
<feature type="region of interest" description="Disordered" evidence="3">
    <location>
        <begin position="68"/>
        <end position="89"/>
    </location>
</feature>
<dbReference type="Proteomes" id="UP000186004">
    <property type="component" value="Unassembled WGS sequence"/>
</dbReference>
<accession>A0A1N6VL86</accession>
<protein>
    <recommendedName>
        <fullName evidence="6">Zinc-finger</fullName>
    </recommendedName>
</protein>
<dbReference type="Gene3D" id="1.10.10.1320">
    <property type="entry name" value="Anti-sigma factor, zinc-finger domain"/>
    <property type="match status" value="1"/>
</dbReference>
<evidence type="ECO:0000256" key="1">
    <source>
        <dbReference type="ARBA" id="ARBA00023015"/>
    </source>
</evidence>
<dbReference type="AlphaFoldDB" id="A0A1N6VL86"/>
<gene>
    <name evidence="4" type="ORF">SAMN05444858_104161</name>
</gene>
<dbReference type="RefSeq" id="WP_076469587.1">
    <property type="nucleotide sequence ID" value="NZ_FTNF01000004.1"/>
</dbReference>
<keyword evidence="2" id="KW-0804">Transcription</keyword>
<organism evidence="4 5">
    <name type="scientific">Micromonospora avicenniae</name>
    <dbReference type="NCBI Taxonomy" id="1198245"/>
    <lineage>
        <taxon>Bacteria</taxon>
        <taxon>Bacillati</taxon>
        <taxon>Actinomycetota</taxon>
        <taxon>Actinomycetes</taxon>
        <taxon>Micromonosporales</taxon>
        <taxon>Micromonosporaceae</taxon>
        <taxon>Micromonospora</taxon>
    </lineage>
</organism>
<reference evidence="4 5" key="1">
    <citation type="submission" date="2017-01" db="EMBL/GenBank/DDBJ databases">
        <authorList>
            <person name="Mah S.A."/>
            <person name="Swanson W.J."/>
            <person name="Moy G.W."/>
            <person name="Vacquier V.D."/>
        </authorList>
    </citation>
    <scope>NUCLEOTIDE SEQUENCE [LARGE SCALE GENOMIC DNA]</scope>
    <source>
        <strain evidence="4 5">DSM 45758</strain>
    </source>
</reference>
<evidence type="ECO:0000256" key="3">
    <source>
        <dbReference type="SAM" id="MobiDB-lite"/>
    </source>
</evidence>
<dbReference type="InterPro" id="IPR041916">
    <property type="entry name" value="Anti_sigma_zinc_sf"/>
</dbReference>
<evidence type="ECO:0008006" key="6">
    <source>
        <dbReference type="Google" id="ProtNLM"/>
    </source>
</evidence>
<dbReference type="EMBL" id="FTNF01000004">
    <property type="protein sequence ID" value="SIQ78554.1"/>
    <property type="molecule type" value="Genomic_DNA"/>
</dbReference>
<keyword evidence="1" id="KW-0805">Transcription regulation</keyword>
<name>A0A1N6VL86_9ACTN</name>
<keyword evidence="5" id="KW-1185">Reference proteome</keyword>
<evidence type="ECO:0000313" key="5">
    <source>
        <dbReference type="Proteomes" id="UP000186004"/>
    </source>
</evidence>
<evidence type="ECO:0000256" key="2">
    <source>
        <dbReference type="ARBA" id="ARBA00023163"/>
    </source>
</evidence>
<proteinExistence type="predicted"/>
<evidence type="ECO:0000313" key="4">
    <source>
        <dbReference type="EMBL" id="SIQ78554.1"/>
    </source>
</evidence>